<reference evidence="3" key="1">
    <citation type="journal article" date="2019" name="Int. J. Syst. Evol. Microbiol.">
        <title>The Global Catalogue of Microorganisms (GCM) 10K type strain sequencing project: providing services to taxonomists for standard genome sequencing and annotation.</title>
        <authorList>
            <consortium name="The Broad Institute Genomics Platform"/>
            <consortium name="The Broad Institute Genome Sequencing Center for Infectious Disease"/>
            <person name="Wu L."/>
            <person name="Ma J."/>
        </authorList>
    </citation>
    <scope>NUCLEOTIDE SEQUENCE [LARGE SCALE GENOMIC DNA]</scope>
    <source>
        <strain evidence="3">JCM 13581</strain>
    </source>
</reference>
<evidence type="ECO:0008006" key="4">
    <source>
        <dbReference type="Google" id="ProtNLM"/>
    </source>
</evidence>
<dbReference type="EMBL" id="BAAAMJ010000052">
    <property type="protein sequence ID" value="GAA1928313.1"/>
    <property type="molecule type" value="Genomic_DNA"/>
</dbReference>
<keyword evidence="1" id="KW-1133">Transmembrane helix</keyword>
<accession>A0ABP5B2G6</accession>
<organism evidence="2 3">
    <name type="scientific">Streptomyces sodiiphilus</name>
    <dbReference type="NCBI Taxonomy" id="226217"/>
    <lineage>
        <taxon>Bacteria</taxon>
        <taxon>Bacillati</taxon>
        <taxon>Actinomycetota</taxon>
        <taxon>Actinomycetes</taxon>
        <taxon>Kitasatosporales</taxon>
        <taxon>Streptomycetaceae</taxon>
        <taxon>Streptomyces</taxon>
    </lineage>
</organism>
<gene>
    <name evidence="2" type="ORF">GCM10009716_40180</name>
</gene>
<dbReference type="Gene3D" id="3.30.2310.20">
    <property type="entry name" value="RelE-like"/>
    <property type="match status" value="1"/>
</dbReference>
<dbReference type="Proteomes" id="UP001501303">
    <property type="component" value="Unassembled WGS sequence"/>
</dbReference>
<comment type="caution">
    <text evidence="2">The sequence shown here is derived from an EMBL/GenBank/DDBJ whole genome shotgun (WGS) entry which is preliminary data.</text>
</comment>
<evidence type="ECO:0000313" key="3">
    <source>
        <dbReference type="Proteomes" id="UP001501303"/>
    </source>
</evidence>
<proteinExistence type="predicted"/>
<evidence type="ECO:0000256" key="1">
    <source>
        <dbReference type="SAM" id="Phobius"/>
    </source>
</evidence>
<dbReference type="RefSeq" id="WP_344264524.1">
    <property type="nucleotide sequence ID" value="NZ_BAAAMJ010000052.1"/>
</dbReference>
<dbReference type="InterPro" id="IPR035093">
    <property type="entry name" value="RelE/ParE_toxin_dom_sf"/>
</dbReference>
<sequence length="81" mass="8799">MTDSYRVQFAPVAEAAVRDMTAGHRARFDAGIRALAVEPYGNGSTAIREERDYRQAAVGGALIVYYVSTSVLLITVVRAVH</sequence>
<keyword evidence="3" id="KW-1185">Reference proteome</keyword>
<keyword evidence="1" id="KW-0812">Transmembrane</keyword>
<evidence type="ECO:0000313" key="2">
    <source>
        <dbReference type="EMBL" id="GAA1928313.1"/>
    </source>
</evidence>
<keyword evidence="1" id="KW-0472">Membrane</keyword>
<protein>
    <recommendedName>
        <fullName evidence="4">Type II toxin-antitoxin system RelE/ParE family toxin</fullName>
    </recommendedName>
</protein>
<feature type="transmembrane region" description="Helical" evidence="1">
    <location>
        <begin position="56"/>
        <end position="80"/>
    </location>
</feature>
<name>A0ABP5B2G6_9ACTN</name>